<dbReference type="PANTHER" id="PTHR10000">
    <property type="entry name" value="PHOSPHOSERINE PHOSPHATASE"/>
    <property type="match status" value="1"/>
</dbReference>
<evidence type="ECO:0000313" key="1">
    <source>
        <dbReference type="EMBL" id="TLS52538.1"/>
    </source>
</evidence>
<dbReference type="GO" id="GO:0016791">
    <property type="term" value="F:phosphatase activity"/>
    <property type="evidence" value="ECO:0007669"/>
    <property type="project" value="TreeGrafter"/>
</dbReference>
<sequence>MMFSAVVLDLDGTLLDKDKNVSERNKKAILNCYANGMKVIFATARPPRAVKALLPEELLSIGSFIFYNGAFISCKTTGTEEHVPIDVQLSNELLEFCLQEYRNIEISFEVKDEWYSLTEIDYSMIQRRKGDPTVKTLNELREYEPTKILITSFGDGAPILDKFSSRLHMVVTDHGKLLQIMNIKVSKENGVQLLCNRLGIDVSRIIAFGDDHNDRGLFSIAGYSVAMGNAIAELKEAANEVTANNDDDGVAQVLERVAAEHNIKLGRSG</sequence>
<dbReference type="Gene3D" id="3.40.50.1000">
    <property type="entry name" value="HAD superfamily/HAD-like"/>
    <property type="match status" value="1"/>
</dbReference>
<dbReference type="AlphaFoldDB" id="A0A5R9GGM6"/>
<dbReference type="Proteomes" id="UP000309676">
    <property type="component" value="Unassembled WGS sequence"/>
</dbReference>
<dbReference type="InterPro" id="IPR023214">
    <property type="entry name" value="HAD_sf"/>
</dbReference>
<dbReference type="SFLD" id="SFLDG01140">
    <property type="entry name" value="C2.B:_Phosphomannomutase_and_P"/>
    <property type="match status" value="1"/>
</dbReference>
<protein>
    <submittedName>
        <fullName evidence="1">HAD family hydrolase</fullName>
    </submittedName>
</protein>
<dbReference type="EMBL" id="VCIW01000004">
    <property type="protein sequence ID" value="TLS52538.1"/>
    <property type="molecule type" value="Genomic_DNA"/>
</dbReference>
<dbReference type="GO" id="GO:0005829">
    <property type="term" value="C:cytosol"/>
    <property type="evidence" value="ECO:0007669"/>
    <property type="project" value="TreeGrafter"/>
</dbReference>
<evidence type="ECO:0000313" key="2">
    <source>
        <dbReference type="Proteomes" id="UP000309676"/>
    </source>
</evidence>
<gene>
    <name evidence="1" type="ORF">FE782_07820</name>
</gene>
<name>A0A5R9GGM6_9BACL</name>
<dbReference type="InterPro" id="IPR000150">
    <property type="entry name" value="Cof"/>
</dbReference>
<dbReference type="CDD" id="cd07516">
    <property type="entry name" value="HAD_Pase"/>
    <property type="match status" value="1"/>
</dbReference>
<proteinExistence type="predicted"/>
<comment type="caution">
    <text evidence="1">The sequence shown here is derived from an EMBL/GenBank/DDBJ whole genome shotgun (WGS) entry which is preliminary data.</text>
</comment>
<dbReference type="InterPro" id="IPR006379">
    <property type="entry name" value="HAD-SF_hydro_IIB"/>
</dbReference>
<dbReference type="NCBIfam" id="TIGR00099">
    <property type="entry name" value="Cof-subfamily"/>
    <property type="match status" value="1"/>
</dbReference>
<accession>A0A5R9GGM6</accession>
<keyword evidence="1" id="KW-0378">Hydrolase</keyword>
<dbReference type="SFLD" id="SFLDS00003">
    <property type="entry name" value="Haloacid_Dehalogenase"/>
    <property type="match status" value="1"/>
</dbReference>
<dbReference type="GO" id="GO:0000287">
    <property type="term" value="F:magnesium ion binding"/>
    <property type="evidence" value="ECO:0007669"/>
    <property type="project" value="TreeGrafter"/>
</dbReference>
<organism evidence="1 2">
    <name type="scientific">Paenibacillus antri</name>
    <dbReference type="NCBI Taxonomy" id="2582848"/>
    <lineage>
        <taxon>Bacteria</taxon>
        <taxon>Bacillati</taxon>
        <taxon>Bacillota</taxon>
        <taxon>Bacilli</taxon>
        <taxon>Bacillales</taxon>
        <taxon>Paenibacillaceae</taxon>
        <taxon>Paenibacillus</taxon>
    </lineage>
</organism>
<dbReference type="InterPro" id="IPR036412">
    <property type="entry name" value="HAD-like_sf"/>
</dbReference>
<dbReference type="SUPFAM" id="SSF56784">
    <property type="entry name" value="HAD-like"/>
    <property type="match status" value="1"/>
</dbReference>
<keyword evidence="2" id="KW-1185">Reference proteome</keyword>
<dbReference type="Pfam" id="PF08282">
    <property type="entry name" value="Hydrolase_3"/>
    <property type="match status" value="1"/>
</dbReference>
<reference evidence="1 2" key="1">
    <citation type="submission" date="2019-05" db="EMBL/GenBank/DDBJ databases">
        <authorList>
            <person name="Narsing Rao M.P."/>
            <person name="Li W.J."/>
        </authorList>
    </citation>
    <scope>NUCLEOTIDE SEQUENCE [LARGE SCALE GENOMIC DNA]</scope>
    <source>
        <strain evidence="1 2">SYSU_K30003</strain>
    </source>
</reference>
<dbReference type="NCBIfam" id="TIGR01484">
    <property type="entry name" value="HAD-SF-IIB"/>
    <property type="match status" value="1"/>
</dbReference>
<dbReference type="Gene3D" id="3.30.1240.10">
    <property type="match status" value="1"/>
</dbReference>
<dbReference type="PANTHER" id="PTHR10000:SF8">
    <property type="entry name" value="HAD SUPERFAMILY HYDROLASE-LIKE, TYPE 3"/>
    <property type="match status" value="1"/>
</dbReference>